<keyword evidence="2 6" id="KW-0812">Transmembrane</keyword>
<sequence length="701" mass="76237">MANPMIGKSSSQSSRSKEPKKAKITPLATRRFVAWTVEITLLIASGLVPYALGVYVNSRSEIQRVPLNPVLVVTEKAIARPLALPVSYGIRNVAWPTNILWTLALLLPTSFGAWQLYLLAKTGSTIPKRWFRVRVVTEAGTAPGLGAIIVREGLGRWTVPVSAAYLLWRYSFIFPNLALFASLTMLMILAESKGWTVQKHRRSFHDQIAGTYTIDATSTVSHPGEQSTINEADVDSAATQKSSSTPVPKNNSYLSLFLVGLTSMIAVLSTLVGTQIYIQTQESQRRSEQTNSQKFIELIKALNPSSGVTNGDRQRAVLALGTIDDKQSIKLLIDLLVKETDPKTLDSIQQALTNTGFKAIPELNRMNQFLAEELASMGKSPNSDIRQNQLILTQQVINKILAVYSGKINNIDLSKAELGSQASGGKSLFNLVLNNIDLSGIVLKSANLNQANFQGSRFRSVGEDGRWDTYDDVIADLNNVQLKAANLSNTNLSRVSMSRSDLSRANLNKANLSYTRLFAANLSSTQLVGTDLRNAILENASLINADLSNANLTEANLYAARLVRVSAIGTQLAYANLTKTDWQGADLSEAYLDYANLSDANLTATRLTGVSLRSANLENANLQNADLSRADLRKANVDGANFQGTILFAGKQNPADQFVETPDIGSQNASIKGVDFTKAKNLDPQQLAFICTQGGLHSRCP</sequence>
<protein>
    <submittedName>
        <fullName evidence="8">Low-complexity protein</fullName>
    </submittedName>
</protein>
<reference evidence="8 9" key="1">
    <citation type="submission" date="2020-04" db="EMBL/GenBank/DDBJ databases">
        <title>Genome-Wide Identification of 5-Methylcytosine Sites in Bacterial Genomes By High-Throughput Sequencing of MspJI Restriction Fragments.</title>
        <authorList>
            <person name="Wu V."/>
        </authorList>
    </citation>
    <scope>NUCLEOTIDE SEQUENCE [LARGE SCALE GENOMIC DNA]</scope>
    <source>
        <strain evidence="8 9">CCAP 1403/13f</strain>
    </source>
</reference>
<gene>
    <name evidence="8" type="ORF">HGD76_02525</name>
</gene>
<feature type="transmembrane region" description="Helical" evidence="6">
    <location>
        <begin position="32"/>
        <end position="52"/>
    </location>
</feature>
<dbReference type="InterPro" id="IPR051082">
    <property type="entry name" value="Pentapeptide-BTB/POZ_domain"/>
</dbReference>
<dbReference type="InterPro" id="IPR010432">
    <property type="entry name" value="RDD"/>
</dbReference>
<feature type="region of interest" description="Disordered" evidence="5">
    <location>
        <begin position="1"/>
        <end position="22"/>
    </location>
</feature>
<evidence type="ECO:0000313" key="9">
    <source>
        <dbReference type="Proteomes" id="UP000502433"/>
    </source>
</evidence>
<evidence type="ECO:0000256" key="1">
    <source>
        <dbReference type="ARBA" id="ARBA00004141"/>
    </source>
</evidence>
<dbReference type="GO" id="GO:0016020">
    <property type="term" value="C:membrane"/>
    <property type="evidence" value="ECO:0007669"/>
    <property type="project" value="UniProtKB-SubCell"/>
</dbReference>
<dbReference type="PANTHER" id="PTHR14136">
    <property type="entry name" value="BTB_POZ DOMAIN-CONTAINING PROTEIN KCTD9"/>
    <property type="match status" value="1"/>
</dbReference>
<evidence type="ECO:0000256" key="3">
    <source>
        <dbReference type="ARBA" id="ARBA00022989"/>
    </source>
</evidence>
<keyword evidence="4 6" id="KW-0472">Membrane</keyword>
<evidence type="ECO:0000313" key="8">
    <source>
        <dbReference type="EMBL" id="QJB43270.1"/>
    </source>
</evidence>
<dbReference type="SUPFAM" id="SSF141571">
    <property type="entry name" value="Pentapeptide repeat-like"/>
    <property type="match status" value="2"/>
</dbReference>
<organism evidence="8 9">
    <name type="scientific">Dolichospermum flos-aquae CCAP 1403/13F</name>
    <dbReference type="NCBI Taxonomy" id="315271"/>
    <lineage>
        <taxon>Bacteria</taxon>
        <taxon>Bacillati</taxon>
        <taxon>Cyanobacteriota</taxon>
        <taxon>Cyanophyceae</taxon>
        <taxon>Nostocales</taxon>
        <taxon>Aphanizomenonaceae</taxon>
        <taxon>Dolichospermum</taxon>
    </lineage>
</organism>
<feature type="transmembrane region" description="Helical" evidence="6">
    <location>
        <begin position="131"/>
        <end position="150"/>
    </location>
</feature>
<evidence type="ECO:0000256" key="2">
    <source>
        <dbReference type="ARBA" id="ARBA00022692"/>
    </source>
</evidence>
<dbReference type="KEGG" id="dfs:HGD76_02525"/>
<reference evidence="8 9" key="2">
    <citation type="submission" date="2020-04" db="EMBL/GenBank/DDBJ databases">
        <authorList>
            <person name="Fomenkov A."/>
            <person name="Anton B.P."/>
            <person name="Roberts R.J."/>
        </authorList>
    </citation>
    <scope>NUCLEOTIDE SEQUENCE [LARGE SCALE GENOMIC DNA]</scope>
    <source>
        <strain evidence="8 9">CCAP 1403/13f</strain>
    </source>
</reference>
<feature type="transmembrane region" description="Helical" evidence="6">
    <location>
        <begin position="99"/>
        <end position="119"/>
    </location>
</feature>
<dbReference type="PANTHER" id="PTHR14136:SF17">
    <property type="entry name" value="BTB_POZ DOMAIN-CONTAINING PROTEIN KCTD9"/>
    <property type="match status" value="1"/>
</dbReference>
<keyword evidence="3 6" id="KW-1133">Transmembrane helix</keyword>
<dbReference type="Pfam" id="PF06271">
    <property type="entry name" value="RDD"/>
    <property type="match status" value="1"/>
</dbReference>
<dbReference type="Proteomes" id="UP000502433">
    <property type="component" value="Chromosome"/>
</dbReference>
<evidence type="ECO:0000256" key="4">
    <source>
        <dbReference type="ARBA" id="ARBA00023136"/>
    </source>
</evidence>
<feature type="domain" description="RDD" evidence="7">
    <location>
        <begin position="26"/>
        <end position="210"/>
    </location>
</feature>
<dbReference type="RefSeq" id="WP_168694864.1">
    <property type="nucleotide sequence ID" value="NZ_CP051206.1"/>
</dbReference>
<evidence type="ECO:0000256" key="6">
    <source>
        <dbReference type="SAM" id="Phobius"/>
    </source>
</evidence>
<feature type="transmembrane region" description="Helical" evidence="6">
    <location>
        <begin position="170"/>
        <end position="190"/>
    </location>
</feature>
<comment type="subcellular location">
    <subcellularLocation>
        <location evidence="1">Membrane</location>
        <topology evidence="1">Multi-pass membrane protein</topology>
    </subcellularLocation>
</comment>
<accession>A0A6H2BW63</accession>
<evidence type="ECO:0000259" key="7">
    <source>
        <dbReference type="Pfam" id="PF06271"/>
    </source>
</evidence>
<dbReference type="EMBL" id="CP051206">
    <property type="protein sequence ID" value="QJB43270.1"/>
    <property type="molecule type" value="Genomic_DNA"/>
</dbReference>
<feature type="transmembrane region" description="Helical" evidence="6">
    <location>
        <begin position="253"/>
        <end position="278"/>
    </location>
</feature>
<dbReference type="Gene3D" id="2.160.20.80">
    <property type="entry name" value="E3 ubiquitin-protein ligase SopA"/>
    <property type="match status" value="2"/>
</dbReference>
<name>A0A6H2BW63_DOLFA</name>
<evidence type="ECO:0000256" key="5">
    <source>
        <dbReference type="SAM" id="MobiDB-lite"/>
    </source>
</evidence>
<dbReference type="InterPro" id="IPR001646">
    <property type="entry name" value="5peptide_repeat"/>
</dbReference>
<proteinExistence type="predicted"/>
<dbReference type="AlphaFoldDB" id="A0A6H2BW63"/>
<dbReference type="Pfam" id="PF00805">
    <property type="entry name" value="Pentapeptide"/>
    <property type="match status" value="5"/>
</dbReference>